<dbReference type="GO" id="GO:0005739">
    <property type="term" value="C:mitochondrion"/>
    <property type="evidence" value="ECO:0007669"/>
    <property type="project" value="TreeGrafter"/>
</dbReference>
<keyword evidence="2 6" id="KW-0285">Flavoprotein</keyword>
<proteinExistence type="predicted"/>
<evidence type="ECO:0000256" key="2">
    <source>
        <dbReference type="ARBA" id="ARBA00022630"/>
    </source>
</evidence>
<organism evidence="10 11">
    <name type="scientific">Leucocoprinus birnbaumii</name>
    <dbReference type="NCBI Taxonomy" id="56174"/>
    <lineage>
        <taxon>Eukaryota</taxon>
        <taxon>Fungi</taxon>
        <taxon>Dikarya</taxon>
        <taxon>Basidiomycota</taxon>
        <taxon>Agaricomycotina</taxon>
        <taxon>Agaricomycetes</taxon>
        <taxon>Agaricomycetidae</taxon>
        <taxon>Agaricales</taxon>
        <taxon>Agaricineae</taxon>
        <taxon>Agaricaceae</taxon>
        <taxon>Leucocoprinus</taxon>
    </lineage>
</organism>
<evidence type="ECO:0000256" key="6">
    <source>
        <dbReference type="RuleBase" id="RU371123"/>
    </source>
</evidence>
<reference evidence="10" key="1">
    <citation type="submission" date="2022-07" db="EMBL/GenBank/DDBJ databases">
        <title>Genome Sequence of Leucocoprinus birnbaumii.</title>
        <authorList>
            <person name="Buettner E."/>
        </authorList>
    </citation>
    <scope>NUCLEOTIDE SEQUENCE</scope>
    <source>
        <strain evidence="10">VT141</strain>
    </source>
</reference>
<dbReference type="InterPro" id="IPR036774">
    <property type="entry name" value="ERV/ALR_sulphydryl_oxid_sf"/>
</dbReference>
<evidence type="ECO:0000256" key="7">
    <source>
        <dbReference type="SAM" id="MobiDB-lite"/>
    </source>
</evidence>
<dbReference type="Proteomes" id="UP001213000">
    <property type="component" value="Unassembled WGS sequence"/>
</dbReference>
<dbReference type="FunFam" id="1.20.120.310:FF:000002">
    <property type="entry name" value="Sulfhydryl oxidase"/>
    <property type="match status" value="1"/>
</dbReference>
<accession>A0AAD5YNN2</accession>
<evidence type="ECO:0000313" key="11">
    <source>
        <dbReference type="Proteomes" id="UP001213000"/>
    </source>
</evidence>
<keyword evidence="8" id="KW-0732">Signal</keyword>
<comment type="cofactor">
    <cofactor evidence="1 6">
        <name>FAD</name>
        <dbReference type="ChEBI" id="CHEBI:57692"/>
    </cofactor>
</comment>
<dbReference type="Gene3D" id="1.20.120.310">
    <property type="entry name" value="ERV/ALR sulfhydryl oxidase domain"/>
    <property type="match status" value="1"/>
</dbReference>
<evidence type="ECO:0000256" key="4">
    <source>
        <dbReference type="ARBA" id="ARBA00023002"/>
    </source>
</evidence>
<dbReference type="EC" id="1.8.3.2" evidence="6"/>
<dbReference type="PANTHER" id="PTHR12645:SF1">
    <property type="entry name" value="FAD-LINKED SULFHYDRYL OXIDASE ERV2"/>
    <property type="match status" value="1"/>
</dbReference>
<evidence type="ECO:0000313" key="10">
    <source>
        <dbReference type="EMBL" id="KAJ3565186.1"/>
    </source>
</evidence>
<keyword evidence="3 6" id="KW-0274">FAD</keyword>
<gene>
    <name evidence="10" type="ORF">NP233_g7802</name>
</gene>
<dbReference type="PROSITE" id="PS51324">
    <property type="entry name" value="ERV_ALR"/>
    <property type="match status" value="1"/>
</dbReference>
<dbReference type="GO" id="GO:0016971">
    <property type="term" value="F:flavin-dependent sulfhydryl oxidase activity"/>
    <property type="evidence" value="ECO:0007669"/>
    <property type="project" value="InterPro"/>
</dbReference>
<keyword evidence="4 6" id="KW-0560">Oxidoreductase</keyword>
<dbReference type="InterPro" id="IPR039799">
    <property type="entry name" value="ALR/ERV"/>
</dbReference>
<feature type="chain" id="PRO_5042047045" description="Sulfhydryl oxidase" evidence="8">
    <location>
        <begin position="32"/>
        <end position="224"/>
    </location>
</feature>
<evidence type="ECO:0000256" key="3">
    <source>
        <dbReference type="ARBA" id="ARBA00022827"/>
    </source>
</evidence>
<evidence type="ECO:0000256" key="5">
    <source>
        <dbReference type="ARBA" id="ARBA00023157"/>
    </source>
</evidence>
<dbReference type="PANTHER" id="PTHR12645">
    <property type="entry name" value="ALR/ERV"/>
    <property type="match status" value="1"/>
</dbReference>
<comment type="caution">
    <text evidence="10">The sequence shown here is derived from an EMBL/GenBank/DDBJ whole genome shotgun (WGS) entry which is preliminary data.</text>
</comment>
<evidence type="ECO:0000256" key="8">
    <source>
        <dbReference type="SAM" id="SignalP"/>
    </source>
</evidence>
<comment type="catalytic activity">
    <reaction evidence="6">
        <text>2 R'C(R)SH + O2 = R'C(R)S-S(R)CR' + H2O2</text>
        <dbReference type="Rhea" id="RHEA:17357"/>
        <dbReference type="ChEBI" id="CHEBI:15379"/>
        <dbReference type="ChEBI" id="CHEBI:16240"/>
        <dbReference type="ChEBI" id="CHEBI:16520"/>
        <dbReference type="ChEBI" id="CHEBI:17412"/>
        <dbReference type="EC" id="1.8.3.2"/>
    </reaction>
</comment>
<dbReference type="InterPro" id="IPR017905">
    <property type="entry name" value="ERV/ALR_sulphydryl_oxidase"/>
</dbReference>
<feature type="signal peptide" evidence="8">
    <location>
        <begin position="1"/>
        <end position="31"/>
    </location>
</feature>
<feature type="region of interest" description="Disordered" evidence="7">
    <location>
        <begin position="193"/>
        <end position="224"/>
    </location>
</feature>
<feature type="compositionally biased region" description="Polar residues" evidence="7">
    <location>
        <begin position="193"/>
        <end position="203"/>
    </location>
</feature>
<dbReference type="SUPFAM" id="SSF69000">
    <property type="entry name" value="FAD-dependent thiol oxidase"/>
    <property type="match status" value="1"/>
</dbReference>
<evidence type="ECO:0000259" key="9">
    <source>
        <dbReference type="PROSITE" id="PS51324"/>
    </source>
</evidence>
<sequence>MISRFAKSLFIIVTAIFVLAMLAMLHPPSRAYIDPWTGQLFGEGGVEKSWNPTHFLPGKANSPVTLPLAGVEGGVIMPKLGNETAKAALGRATWKLMHTVTLRFPEHPTADEREALKSYFHLTSRLYPCGECATEFQQLLKKFPPQTSSRRAASLWLCRVHNEVNLRLKKPEYDCANLSTEYDCGCGDDPLNTTSADTPSQISDDLERDTSKDELTGAGLIEGR</sequence>
<feature type="domain" description="ERV/ALR sulfhydryl oxidase" evidence="9">
    <location>
        <begin position="82"/>
        <end position="182"/>
    </location>
</feature>
<dbReference type="EMBL" id="JANIEX010000593">
    <property type="protein sequence ID" value="KAJ3565186.1"/>
    <property type="molecule type" value="Genomic_DNA"/>
</dbReference>
<keyword evidence="11" id="KW-1185">Reference proteome</keyword>
<dbReference type="AlphaFoldDB" id="A0AAD5YNN2"/>
<name>A0AAD5YNN2_9AGAR</name>
<keyword evidence="5" id="KW-1015">Disulfide bond</keyword>
<evidence type="ECO:0000256" key="1">
    <source>
        <dbReference type="ARBA" id="ARBA00001974"/>
    </source>
</evidence>
<dbReference type="GO" id="GO:0050660">
    <property type="term" value="F:flavin adenine dinucleotide binding"/>
    <property type="evidence" value="ECO:0007669"/>
    <property type="project" value="TreeGrafter"/>
</dbReference>
<dbReference type="Pfam" id="PF04777">
    <property type="entry name" value="Evr1_Alr"/>
    <property type="match status" value="1"/>
</dbReference>
<protein>
    <recommendedName>
        <fullName evidence="6">Sulfhydryl oxidase</fullName>
        <ecNumber evidence="6">1.8.3.2</ecNumber>
    </recommendedName>
</protein>